<dbReference type="Proteomes" id="UP001164250">
    <property type="component" value="Chromosome 13"/>
</dbReference>
<proteinExistence type="predicted"/>
<protein>
    <submittedName>
        <fullName evidence="1">Uncharacterized protein</fullName>
    </submittedName>
</protein>
<evidence type="ECO:0000313" key="1">
    <source>
        <dbReference type="EMBL" id="KAJ0079513.1"/>
    </source>
</evidence>
<evidence type="ECO:0000313" key="2">
    <source>
        <dbReference type="Proteomes" id="UP001164250"/>
    </source>
</evidence>
<sequence>MTTTEDDDDEGFGEFTFAPITVHSNPKINGSGHHGKVDDDWGDFVTPASLSRCETLPVKSLDPILSSDRRTDSLKTDAAQPDSAPSRIRDEWEKPKGALPLSLFGEEEKEDDSAAPGSLFNGATELKKTEKKMGSELNVSYLISNLYVGSEQSKVGNRSGLNLDSNGLDLKRSAANLDSNGSALKLENWGSYGLNSDSKGLDLKRSVSNLEINGSGLKLENWGSYGLNLDSKGLDLMRSVSTLGLNGLDSKINLDSNGLNSGLDEDDDDGWEFKAAETKLPNGDFNFKSQHEVKAENVLMPKVDGLKSSWNANLNGLSSSVNGVNKDANGFSSSLVDKSEDFGDDDEWEFKDAETEPWSADSNSKVNNKGPGNSEGVKHTFVFDNGAQVPTDLFSVSNGISKKAGQLDFGLDFSKSSVSPDGIYSSFSNSEQKNDNGAQQKFCGTRWYFQFIVKSEHKNDNENGLNSTSVIGNVENGENLWEFKDAFSETGSKDRGKDTKLESHRGALPLSFFGDGEIETNDSSIHQDVPNYNLASSTTDDIKKGQGSSVSISDLITSLYSQAEQNTPVNHTQNPSEKGFDSVQKVVDSNLVDGDGDFDDDSWEFKGAVSRTVDDQISVPGLGDSHVRHSTKVEPKELIEQKDYADFYSELEDELLFVAQYHLDNLKKERSTAALCGDDGKLEAIDKEIQDLYNELHQDCIISKVHPENQPLSNIHLNEFIEVLQEPKFHVLESEYHLSMRLSLAEKDWRSAIELLKHAASTSKILKLGSREEQSSYVSTWFKMVSVCAQELRHGALIWKQSLEKNVSGQLLADPRGKQYILALGEIYRVVEVLGSSAKLYKPLMLLSSADPTGKFTLLSECFTLWSSSGLDEAIGSISDLTGFECNVTPTELLESIKYIHDLDVHALHNLVFSGQEPTCRLSLLAAGTMPDMKMVVWNGEHYFLPLANLWANLVTTDPPNVPRLHVG</sequence>
<gene>
    <name evidence="1" type="ORF">Patl1_22669</name>
</gene>
<accession>A0ACC1A0H1</accession>
<keyword evidence="2" id="KW-1185">Reference proteome</keyword>
<comment type="caution">
    <text evidence="1">The sequence shown here is derived from an EMBL/GenBank/DDBJ whole genome shotgun (WGS) entry which is preliminary data.</text>
</comment>
<dbReference type="EMBL" id="CM047909">
    <property type="protein sequence ID" value="KAJ0079513.1"/>
    <property type="molecule type" value="Genomic_DNA"/>
</dbReference>
<reference evidence="2" key="1">
    <citation type="journal article" date="2023" name="G3 (Bethesda)">
        <title>Genome assembly and association tests identify interacting loci associated with vigor, precocity, and sex in interspecific pistachio rootstocks.</title>
        <authorList>
            <person name="Palmer W."/>
            <person name="Jacygrad E."/>
            <person name="Sagayaradj S."/>
            <person name="Cavanaugh K."/>
            <person name="Han R."/>
            <person name="Bertier L."/>
            <person name="Beede B."/>
            <person name="Kafkas S."/>
            <person name="Golino D."/>
            <person name="Preece J."/>
            <person name="Michelmore R."/>
        </authorList>
    </citation>
    <scope>NUCLEOTIDE SEQUENCE [LARGE SCALE GENOMIC DNA]</scope>
</reference>
<name>A0ACC1A0H1_9ROSI</name>
<organism evidence="1 2">
    <name type="scientific">Pistacia atlantica</name>
    <dbReference type="NCBI Taxonomy" id="434234"/>
    <lineage>
        <taxon>Eukaryota</taxon>
        <taxon>Viridiplantae</taxon>
        <taxon>Streptophyta</taxon>
        <taxon>Embryophyta</taxon>
        <taxon>Tracheophyta</taxon>
        <taxon>Spermatophyta</taxon>
        <taxon>Magnoliopsida</taxon>
        <taxon>eudicotyledons</taxon>
        <taxon>Gunneridae</taxon>
        <taxon>Pentapetalae</taxon>
        <taxon>rosids</taxon>
        <taxon>malvids</taxon>
        <taxon>Sapindales</taxon>
        <taxon>Anacardiaceae</taxon>
        <taxon>Pistacia</taxon>
    </lineage>
</organism>